<reference evidence="6" key="1">
    <citation type="journal article" date="2019" name="Environ. Microbiol.">
        <title>Fungal ecological strategies reflected in gene transcription - a case study of two litter decomposers.</title>
        <authorList>
            <person name="Barbi F."/>
            <person name="Kohler A."/>
            <person name="Barry K."/>
            <person name="Baskaran P."/>
            <person name="Daum C."/>
            <person name="Fauchery L."/>
            <person name="Ihrmark K."/>
            <person name="Kuo A."/>
            <person name="LaButti K."/>
            <person name="Lipzen A."/>
            <person name="Morin E."/>
            <person name="Grigoriev I.V."/>
            <person name="Henrissat B."/>
            <person name="Lindahl B."/>
            <person name="Martin F."/>
        </authorList>
    </citation>
    <scope>NUCLEOTIDE SEQUENCE</scope>
    <source>
        <strain evidence="6">JB14</strain>
    </source>
</reference>
<gene>
    <name evidence="6" type="ORF">BT96DRAFT_943449</name>
</gene>
<dbReference type="GO" id="GO:0005634">
    <property type="term" value="C:nucleus"/>
    <property type="evidence" value="ECO:0007669"/>
    <property type="project" value="TreeGrafter"/>
</dbReference>
<evidence type="ECO:0000256" key="2">
    <source>
        <dbReference type="ARBA" id="ARBA00022771"/>
    </source>
</evidence>
<proteinExistence type="predicted"/>
<dbReference type="AlphaFoldDB" id="A0A6A4H8Q0"/>
<feature type="domain" description="MYND-type" evidence="5">
    <location>
        <begin position="26"/>
        <end position="66"/>
    </location>
</feature>
<organism evidence="6 7">
    <name type="scientific">Gymnopus androsaceus JB14</name>
    <dbReference type="NCBI Taxonomy" id="1447944"/>
    <lineage>
        <taxon>Eukaryota</taxon>
        <taxon>Fungi</taxon>
        <taxon>Dikarya</taxon>
        <taxon>Basidiomycota</taxon>
        <taxon>Agaricomycotina</taxon>
        <taxon>Agaricomycetes</taxon>
        <taxon>Agaricomycetidae</taxon>
        <taxon>Agaricales</taxon>
        <taxon>Marasmiineae</taxon>
        <taxon>Omphalotaceae</taxon>
        <taxon>Gymnopus</taxon>
    </lineage>
</organism>
<keyword evidence="2 4" id="KW-0863">Zinc-finger</keyword>
<dbReference type="GO" id="GO:0008270">
    <property type="term" value="F:zinc ion binding"/>
    <property type="evidence" value="ECO:0007669"/>
    <property type="project" value="UniProtKB-KW"/>
</dbReference>
<sequence length="237" mass="26456">MSNNPRSQLNPSVNEALFTLEQRNACGFCKQLFPVKRLKRCLGCKVSVYCSKQCQVAAWGDHKPICRLGNSTRANLGLMQEAALTGSKKYTVQYYARVLARTLSLLSAAIGIPRKSETMQSYIKRVHEFSRANVVSINVRIKQGSAPEYHHRDFYYVKNSAIVAPTILYSPTAVREAFIASHNTLTTFGFATVIQVLAQDGELLVWWSKTDTIQFAALLGTLDGNAEDDLARCGWRD</sequence>
<dbReference type="PANTHER" id="PTHR10237:SF14">
    <property type="entry name" value="MYND-TYPE DOMAIN-CONTAINING PROTEIN"/>
    <property type="match status" value="1"/>
</dbReference>
<dbReference type="InterPro" id="IPR024119">
    <property type="entry name" value="TF_DEAF-1"/>
</dbReference>
<dbReference type="Gene3D" id="6.10.140.2220">
    <property type="match status" value="1"/>
</dbReference>
<dbReference type="InterPro" id="IPR002893">
    <property type="entry name" value="Znf_MYND"/>
</dbReference>
<dbReference type="PROSITE" id="PS01360">
    <property type="entry name" value="ZF_MYND_1"/>
    <property type="match status" value="1"/>
</dbReference>
<dbReference type="Pfam" id="PF01753">
    <property type="entry name" value="zf-MYND"/>
    <property type="match status" value="1"/>
</dbReference>
<evidence type="ECO:0000313" key="7">
    <source>
        <dbReference type="Proteomes" id="UP000799118"/>
    </source>
</evidence>
<evidence type="ECO:0000256" key="3">
    <source>
        <dbReference type="ARBA" id="ARBA00022833"/>
    </source>
</evidence>
<keyword evidence="7" id="KW-1185">Reference proteome</keyword>
<dbReference type="PROSITE" id="PS50865">
    <property type="entry name" value="ZF_MYND_2"/>
    <property type="match status" value="1"/>
</dbReference>
<keyword evidence="1" id="KW-0479">Metal-binding</keyword>
<protein>
    <recommendedName>
        <fullName evidence="5">MYND-type domain-containing protein</fullName>
    </recommendedName>
</protein>
<evidence type="ECO:0000256" key="1">
    <source>
        <dbReference type="ARBA" id="ARBA00022723"/>
    </source>
</evidence>
<dbReference type="Proteomes" id="UP000799118">
    <property type="component" value="Unassembled WGS sequence"/>
</dbReference>
<dbReference type="GO" id="GO:0000981">
    <property type="term" value="F:DNA-binding transcription factor activity, RNA polymerase II-specific"/>
    <property type="evidence" value="ECO:0007669"/>
    <property type="project" value="TreeGrafter"/>
</dbReference>
<dbReference type="EMBL" id="ML769558">
    <property type="protein sequence ID" value="KAE9394038.1"/>
    <property type="molecule type" value="Genomic_DNA"/>
</dbReference>
<dbReference type="PANTHER" id="PTHR10237">
    <property type="entry name" value="DEFORMED EPIDERMAL AUTOREGULATORY FACTOR 1 HOMOLOG SUPPRESSIN"/>
    <property type="match status" value="1"/>
</dbReference>
<dbReference type="SUPFAM" id="SSF144232">
    <property type="entry name" value="HIT/MYND zinc finger-like"/>
    <property type="match status" value="1"/>
</dbReference>
<evidence type="ECO:0000259" key="5">
    <source>
        <dbReference type="PROSITE" id="PS50865"/>
    </source>
</evidence>
<evidence type="ECO:0000313" key="6">
    <source>
        <dbReference type="EMBL" id="KAE9394038.1"/>
    </source>
</evidence>
<dbReference type="OrthoDB" id="3070889at2759"/>
<keyword evidence="3" id="KW-0862">Zinc</keyword>
<name>A0A6A4H8Q0_9AGAR</name>
<evidence type="ECO:0000256" key="4">
    <source>
        <dbReference type="PROSITE-ProRule" id="PRU00134"/>
    </source>
</evidence>
<accession>A0A6A4H8Q0</accession>